<comment type="caution">
    <text evidence="1">The sequence shown here is derived from an EMBL/GenBank/DDBJ whole genome shotgun (WGS) entry which is preliminary data.</text>
</comment>
<organism evidence="1 2">
    <name type="scientific">Bauhinia variegata</name>
    <name type="common">Purple orchid tree</name>
    <name type="synonym">Phanera variegata</name>
    <dbReference type="NCBI Taxonomy" id="167791"/>
    <lineage>
        <taxon>Eukaryota</taxon>
        <taxon>Viridiplantae</taxon>
        <taxon>Streptophyta</taxon>
        <taxon>Embryophyta</taxon>
        <taxon>Tracheophyta</taxon>
        <taxon>Spermatophyta</taxon>
        <taxon>Magnoliopsida</taxon>
        <taxon>eudicotyledons</taxon>
        <taxon>Gunneridae</taxon>
        <taxon>Pentapetalae</taxon>
        <taxon>rosids</taxon>
        <taxon>fabids</taxon>
        <taxon>Fabales</taxon>
        <taxon>Fabaceae</taxon>
        <taxon>Cercidoideae</taxon>
        <taxon>Cercideae</taxon>
        <taxon>Bauhiniinae</taxon>
        <taxon>Bauhinia</taxon>
    </lineage>
</organism>
<protein>
    <submittedName>
        <fullName evidence="1">Uncharacterized protein</fullName>
    </submittedName>
</protein>
<reference evidence="1 2" key="1">
    <citation type="journal article" date="2022" name="DNA Res.">
        <title>Chromosomal-level genome assembly of the orchid tree Bauhinia variegata (Leguminosae; Cercidoideae) supports the allotetraploid origin hypothesis of Bauhinia.</title>
        <authorList>
            <person name="Zhong Y."/>
            <person name="Chen Y."/>
            <person name="Zheng D."/>
            <person name="Pang J."/>
            <person name="Liu Y."/>
            <person name="Luo S."/>
            <person name="Meng S."/>
            <person name="Qian L."/>
            <person name="Wei D."/>
            <person name="Dai S."/>
            <person name="Zhou R."/>
        </authorList>
    </citation>
    <scope>NUCLEOTIDE SEQUENCE [LARGE SCALE GENOMIC DNA]</scope>
    <source>
        <strain evidence="1">BV-YZ2020</strain>
    </source>
</reference>
<evidence type="ECO:0000313" key="2">
    <source>
        <dbReference type="Proteomes" id="UP000828941"/>
    </source>
</evidence>
<name>A0ACB9PSJ9_BAUVA</name>
<gene>
    <name evidence="1" type="ORF">L6164_005379</name>
</gene>
<dbReference type="Proteomes" id="UP000828941">
    <property type="component" value="Chromosome 3"/>
</dbReference>
<evidence type="ECO:0000313" key="1">
    <source>
        <dbReference type="EMBL" id="KAI4350979.1"/>
    </source>
</evidence>
<sequence>MGIWRKDMADEAKKQLWLAGPMISVSLFQCSLQLISVMFVGHLGELPLAATSLASSFANVSGFCVLAGMACALDTFCGQSYGAEQHHMLGIHMQRGMLVILIVTIPVAIIWVNLRLILVVLHQNHIIAKEAQAYARYLIPSLSANGILQCMIKFLQTQNIVIPMVLATGISCLLHVLFSWFLVLKFGLGNKGAAIAICLSSWISCIQLSLYIKFSSSCTRSWTGFLTQSFHGIPKFLRLAIPSALMFCLESWTFELVVLLSGVLPNPKLQTSVLSICLNTAGIFWMVPFGVSAAASTRVSDEVGAGRPKAAYLAVKVIFLMALTVGILGSMLLLIRNIWGHAFTNVTEVVSYVASLMPVLASMAFLDAIQTAMSGVARGCGWQKLGACVNLGSYYIIGVPSAVVFAFVLHMKGRAKKAETRVQGTAVPVDTLSGVQNVSPH</sequence>
<keyword evidence="2" id="KW-1185">Reference proteome</keyword>
<accession>A0ACB9PSJ9</accession>
<proteinExistence type="predicted"/>
<dbReference type="EMBL" id="CM039428">
    <property type="protein sequence ID" value="KAI4350979.1"/>
    <property type="molecule type" value="Genomic_DNA"/>
</dbReference>